<dbReference type="OrthoDB" id="8014496at2759"/>
<dbReference type="InterPro" id="IPR033305">
    <property type="entry name" value="Hydin-like"/>
</dbReference>
<gene>
    <name evidence="3" type="primary">LOC117565950</name>
</gene>
<dbReference type="GO" id="GO:0003341">
    <property type="term" value="P:cilium movement"/>
    <property type="evidence" value="ECO:0007669"/>
    <property type="project" value="TreeGrafter"/>
</dbReference>
<dbReference type="RefSeq" id="XP_034101228.1">
    <property type="nucleotide sequence ID" value="XM_034245337.2"/>
</dbReference>
<protein>
    <submittedName>
        <fullName evidence="3">Uncharacterized protein LOC117565950 isoform X1</fullName>
    </submittedName>
</protein>
<proteinExistence type="predicted"/>
<dbReference type="GO" id="GO:0005930">
    <property type="term" value="C:axoneme"/>
    <property type="evidence" value="ECO:0007669"/>
    <property type="project" value="TreeGrafter"/>
</dbReference>
<name>A0A6P8WPE7_DROAB</name>
<evidence type="ECO:0000313" key="3">
    <source>
        <dbReference type="RefSeq" id="XP_034101228.1"/>
    </source>
</evidence>
<dbReference type="PANTHER" id="PTHR23053:SF0">
    <property type="entry name" value="HYDROCEPHALUS-INDUCING PROTEIN HOMOLOG"/>
    <property type="match status" value="1"/>
</dbReference>
<dbReference type="GO" id="GO:1904158">
    <property type="term" value="P:axonemal central apparatus assembly"/>
    <property type="evidence" value="ECO:0007669"/>
    <property type="project" value="TreeGrafter"/>
</dbReference>
<organism evidence="2 3">
    <name type="scientific">Drosophila albomicans</name>
    <name type="common">Fruit fly</name>
    <dbReference type="NCBI Taxonomy" id="7291"/>
    <lineage>
        <taxon>Eukaryota</taxon>
        <taxon>Metazoa</taxon>
        <taxon>Ecdysozoa</taxon>
        <taxon>Arthropoda</taxon>
        <taxon>Hexapoda</taxon>
        <taxon>Insecta</taxon>
        <taxon>Pterygota</taxon>
        <taxon>Neoptera</taxon>
        <taxon>Endopterygota</taxon>
        <taxon>Diptera</taxon>
        <taxon>Brachycera</taxon>
        <taxon>Muscomorpha</taxon>
        <taxon>Ephydroidea</taxon>
        <taxon>Drosophilidae</taxon>
        <taxon>Drosophila</taxon>
    </lineage>
</organism>
<evidence type="ECO:0000313" key="2">
    <source>
        <dbReference type="Proteomes" id="UP000515160"/>
    </source>
</evidence>
<evidence type="ECO:0000256" key="1">
    <source>
        <dbReference type="SAM" id="MobiDB-lite"/>
    </source>
</evidence>
<dbReference type="PANTHER" id="PTHR23053">
    <property type="entry name" value="DLEC1 DELETED IN LUNG AND ESOPHAGEAL CANCER 1"/>
    <property type="match status" value="1"/>
</dbReference>
<keyword evidence="2" id="KW-1185">Reference proteome</keyword>
<dbReference type="GeneID" id="117565950"/>
<dbReference type="Proteomes" id="UP000515160">
    <property type="component" value="Chromosome 2L"/>
</dbReference>
<feature type="compositionally biased region" description="Basic and acidic residues" evidence="1">
    <location>
        <begin position="1"/>
        <end position="10"/>
    </location>
</feature>
<feature type="region of interest" description="Disordered" evidence="1">
    <location>
        <begin position="1"/>
        <end position="60"/>
    </location>
</feature>
<accession>A0A6P8WPE7</accession>
<sequence>MSTYCRHYEPHTSQNCSAHEENTPPPQQGGLEDLSHVESASALQPSASDAKAGSNPASHSKLGSCCIFKEYFNEYANMIDTLHIAPRLFILKRPFRSNTPYTLNLSIRNNALFPRLLEFSTDSPTDTCVSIDQHELNRYVQTDKVLNVRINMRCTSSKNINRRRHIFIHSFHPNIIFEVPIIVVSVLTEASICEHMVLPSTVPKNKSYYETIIYNPTKEPISIKYRNSYKGLKLNYLNNYTVQAEDYVKLLITFEPKKLQDYKGFFNIKFGMSPPRLVIFEYTPRSMGVYMNKGYVHFGRSKFNEESSRSIIVCNESPHAVKMKHQFHVELDDQAEANSMSRFSNNMFEEAISMHSILMYDFDDENQAQTIVYNDDAAKHFHLEVPDVIEAFSSHEIALTFRPFYDEEKPFPDDQDPPYFQRTRINFCFTDSFDCMQTHYVLTDGEISGIEIEMFPKTIDFRKIYLGEEHCAYIKVLNVDDVNAKVKYKDCLEPELCGLRMTPAEGFVLEPCNRGVFHLSLFVIAPARFNITLRFKVENGMYYHVSIKGTGQNVQLRTFPQLVEFGTVPFAVPQKRFMLLMNPLAVPITLQVHATEDGEEQPLIFNIRDSSKILPITVRDPIKELQRAHEDILEDVDLTLDARLSSIENDLLSEKSYVVNESEYSSEFEEEVMEPVPAMASRLLKDLKKQKVFDKSETDKRVIQEALQNLLETNYFSIFQKHNNFIFMDWNGIPSDPNEVYCDNEIIYLRPNTGRSITILIIPNRVGYFHRSLTVRICPTMPPGDSESSEDHQKTLIKSEYLCSKLWFEYNCSTPEIEWYNIVNLTELTIYAGEEYNFNMLFSNVSSVGGFLHFDVIPNEMSFRDGTWKFYIGSKSQVIAKCVVVFRIVGHNKLSGLLKIVGDPHPYPFHLYGNVLPTEVRITPMFVHRRVHVYEKNKVHFYIDNFSPTNTKLSMKLKDDRFQSLTVRGGMLAPTGQSMYTTMDSMFTDPDLYHNILYIDLQFDHVMEIPITFLVEGVPFYFDRNMEEGFDAGLLFTDLKEDFYAHKYKYKFKLKVFNRGLLTYRAAISRLKTYNPKVKSSACTNQPLTARFEIIPKLLEMQPNSEAEIEILISSYEEGEFFSDFLWDITEVTHPQRKNVIKNTYKATFVECDVSWDHKQLAFNYKPSQPLKERSHIETADLINYTNLAVDNVELEAQGPFRIKELFEHNFEKQIKVSLNSLERKEILVILNKAALKQLYCRQIEGRINVLAVKKMQKPLLLRLSVQVPEVNILQPELVLFDRGQPFDDCVEIINHGCSSANFKWKRIEVSENFVGDDDPADLVADVLSQILLTLEYNFTCEEESNMTLRYQQCRCQLQKETETGHLILDIIDEIISEIDLTNRRFIVRMDEVDALLDNSDVYSSSSFVRQTIDEILDHLNIESSQELSLASSEYCFSDRFIYFYEKCGLVPKLQHQSCLLHLPHIRRGHEVKSLFQLDIVGGRSQYFSVTLVNLAQKIKFHKDNIYLNIKPWYESFSSIIRISNVTKYPLQLLVMPMLPESKEKILTDGYAKLMQDEELELVSLGADKIKVNGILGLNENFLRSFGVLINNSANSYFRLRGQGVLPILNISTVLPKVEQSSSEILEEYSFMRKIYNYETFKSITEVDGDIMGLRGEEDDQEDSFTIDFSHLSESDEDMSAAQRRHHDYRLFQMVKTYVLVNNNQELPNATVLNQMLVTERYLHRLRINPELYDIHQKVYNKYISLHKTQAYKASNVKHFTVQPLPCEQLAYVLDLGPLTLNTLRRFELRLHFFGPGKLIASARTAVKVPGLYVDFHVENQPDKQFTYWAEKCNAPEFFDKGYRNMWERLLDASKSPRLNHAHSFDFDKLTRHQRVLTDRDRRMIEEYYNSLNPSVYPDQKHHFILAKVFTAYHSNFSGVEIKLVGLFKPESKYYERDQRIVDYIYIDLHMGPTLPILLRGVISA</sequence>
<reference evidence="3" key="1">
    <citation type="submission" date="2025-08" db="UniProtKB">
        <authorList>
            <consortium name="RefSeq"/>
        </authorList>
    </citation>
    <scope>IDENTIFICATION</scope>
    <source>
        <strain evidence="3">15112-1751.03</strain>
        <tissue evidence="3">Whole Adult</tissue>
    </source>
</reference>